<evidence type="ECO:0000256" key="1">
    <source>
        <dbReference type="ARBA" id="ARBA00001974"/>
    </source>
</evidence>
<evidence type="ECO:0000313" key="11">
    <source>
        <dbReference type="Proteomes" id="UP000465812"/>
    </source>
</evidence>
<proteinExistence type="inferred from homology"/>
<dbReference type="InterPro" id="IPR037069">
    <property type="entry name" value="AcylCoA_DH/ox_N_sf"/>
</dbReference>
<dbReference type="SUPFAM" id="SSF56645">
    <property type="entry name" value="Acyl-CoA dehydrogenase NM domain-like"/>
    <property type="match status" value="1"/>
</dbReference>
<feature type="domain" description="Acyl-CoA dehydrogenase/oxidase N-terminal" evidence="9">
    <location>
        <begin position="62"/>
        <end position="145"/>
    </location>
</feature>
<dbReference type="PANTHER" id="PTHR43292:SF3">
    <property type="entry name" value="ACYL-COA DEHYDROGENASE FADE29"/>
    <property type="match status" value="1"/>
</dbReference>
<dbReference type="Proteomes" id="UP000465812">
    <property type="component" value="Chromosome"/>
</dbReference>
<comment type="cofactor">
    <cofactor evidence="1 6">
        <name>FAD</name>
        <dbReference type="ChEBI" id="CHEBI:57692"/>
    </cofactor>
</comment>
<dbReference type="InterPro" id="IPR046373">
    <property type="entry name" value="Acyl-CoA_Oxase/DH_mid-dom_sf"/>
</dbReference>
<feature type="domain" description="Acyl-CoA dehydrogenase/oxidase C-terminal" evidence="7">
    <location>
        <begin position="258"/>
        <end position="407"/>
    </location>
</feature>
<dbReference type="InterPro" id="IPR009075">
    <property type="entry name" value="AcylCo_DH/oxidase_C"/>
</dbReference>
<dbReference type="InterPro" id="IPR013786">
    <property type="entry name" value="AcylCoA_DH/ox_N"/>
</dbReference>
<dbReference type="SUPFAM" id="SSF47203">
    <property type="entry name" value="Acyl-CoA dehydrogenase C-terminal domain-like"/>
    <property type="match status" value="1"/>
</dbReference>
<dbReference type="Pfam" id="PF02770">
    <property type="entry name" value="Acyl-CoA_dh_M"/>
    <property type="match status" value="1"/>
</dbReference>
<keyword evidence="4 6" id="KW-0274">FAD</keyword>
<evidence type="ECO:0000259" key="7">
    <source>
        <dbReference type="Pfam" id="PF00441"/>
    </source>
</evidence>
<dbReference type="EMBL" id="AP022590">
    <property type="protein sequence ID" value="BBY40020.1"/>
    <property type="molecule type" value="Genomic_DNA"/>
</dbReference>
<sequence>MRPSPGTYEGGQLSAPVDSTVASVRHPEYLSDVAAYRQDFRNWLSELDWADAWRTTAFDTAEDELAYHATVLARVYEAGWNRYGWPETAGGFGGTEIHRAVYFEELAAAMLPVPEQHWTLEVLGPALLKYAPELAAAYLPNYLRGAEWWGQGFSEPESGSDLAGLRCRATDDGAGGFVLNGQKIWTSQGPTATRFLVLVRTGTPESRHRGLSTLLVDSDAPGVTVRPITLASGRRELAEVFFDDVRVPRERLIGDVDAGWGVVMHLMQYERGMYGYAVLTTALTELSRLRAVMAVHGASSAHRERFAQLYVAVVAAQARAATTVRALAEGRMVGPNSSIDKLLFAKAEKEINDLTLDVRREWMIAGVGAEGGKELDAVRAKWWYTRAATIMGGTAEVQRGIIADHLLGLPKEKR</sequence>
<dbReference type="PANTHER" id="PTHR43292">
    <property type="entry name" value="ACYL-COA DEHYDROGENASE"/>
    <property type="match status" value="1"/>
</dbReference>
<evidence type="ECO:0000256" key="3">
    <source>
        <dbReference type="ARBA" id="ARBA00022630"/>
    </source>
</evidence>
<evidence type="ECO:0000259" key="8">
    <source>
        <dbReference type="Pfam" id="PF02770"/>
    </source>
</evidence>
<dbReference type="InterPro" id="IPR052161">
    <property type="entry name" value="Mycobact_Acyl-CoA_DH"/>
</dbReference>
<keyword evidence="5 6" id="KW-0560">Oxidoreductase</keyword>
<dbReference type="Gene3D" id="1.10.540.10">
    <property type="entry name" value="Acyl-CoA dehydrogenase/oxidase, N-terminal domain"/>
    <property type="match status" value="1"/>
</dbReference>
<evidence type="ECO:0000256" key="4">
    <source>
        <dbReference type="ARBA" id="ARBA00022827"/>
    </source>
</evidence>
<evidence type="ECO:0000313" key="10">
    <source>
        <dbReference type="EMBL" id="BBY40020.1"/>
    </source>
</evidence>
<name>A0ABM7JWS7_MYCNT</name>
<organism evidence="10 11">
    <name type="scientific">Mycobacterium mantenii</name>
    <dbReference type="NCBI Taxonomy" id="560555"/>
    <lineage>
        <taxon>Bacteria</taxon>
        <taxon>Bacillati</taxon>
        <taxon>Actinomycetota</taxon>
        <taxon>Actinomycetes</taxon>
        <taxon>Mycobacteriales</taxon>
        <taxon>Mycobacteriaceae</taxon>
        <taxon>Mycobacterium</taxon>
        <taxon>Mycobacterium avium complex (MAC)</taxon>
    </lineage>
</organism>
<dbReference type="InterPro" id="IPR006091">
    <property type="entry name" value="Acyl-CoA_Oxase/DH_mid-dom"/>
</dbReference>
<evidence type="ECO:0000259" key="9">
    <source>
        <dbReference type="Pfam" id="PF02771"/>
    </source>
</evidence>
<evidence type="ECO:0000256" key="5">
    <source>
        <dbReference type="ARBA" id="ARBA00023002"/>
    </source>
</evidence>
<dbReference type="Pfam" id="PF00441">
    <property type="entry name" value="Acyl-CoA_dh_1"/>
    <property type="match status" value="1"/>
</dbReference>
<dbReference type="InterPro" id="IPR036250">
    <property type="entry name" value="AcylCo_DH-like_C"/>
</dbReference>
<dbReference type="Gene3D" id="1.20.140.10">
    <property type="entry name" value="Butyryl-CoA Dehydrogenase, subunit A, domain 3"/>
    <property type="match status" value="1"/>
</dbReference>
<reference evidence="10 11" key="1">
    <citation type="journal article" date="2019" name="Emerg. Microbes Infect.">
        <title>Comprehensive subspecies identification of 175 nontuberculous mycobacteria species based on 7547 genomic profiles.</title>
        <authorList>
            <person name="Matsumoto Y."/>
            <person name="Kinjo T."/>
            <person name="Motooka D."/>
            <person name="Nabeya D."/>
            <person name="Jung N."/>
            <person name="Uechi K."/>
            <person name="Horii T."/>
            <person name="Iida T."/>
            <person name="Fujita J."/>
            <person name="Nakamura S."/>
        </authorList>
    </citation>
    <scope>NUCLEOTIDE SEQUENCE [LARGE SCALE GENOMIC DNA]</scope>
    <source>
        <strain evidence="10 11">JCM 18113</strain>
    </source>
</reference>
<evidence type="ECO:0000256" key="2">
    <source>
        <dbReference type="ARBA" id="ARBA00009347"/>
    </source>
</evidence>
<keyword evidence="11" id="KW-1185">Reference proteome</keyword>
<dbReference type="Gene3D" id="2.40.110.10">
    <property type="entry name" value="Butyryl-CoA Dehydrogenase, subunit A, domain 2"/>
    <property type="match status" value="1"/>
</dbReference>
<feature type="domain" description="Acyl-CoA oxidase/dehydrogenase middle" evidence="8">
    <location>
        <begin position="152"/>
        <end position="245"/>
    </location>
</feature>
<evidence type="ECO:0000256" key="6">
    <source>
        <dbReference type="RuleBase" id="RU362125"/>
    </source>
</evidence>
<dbReference type="InterPro" id="IPR009100">
    <property type="entry name" value="AcylCoA_DH/oxidase_NM_dom_sf"/>
</dbReference>
<keyword evidence="3 6" id="KW-0285">Flavoprotein</keyword>
<accession>A0ABM7JWS7</accession>
<protein>
    <submittedName>
        <fullName evidence="10">Acyl-CoA dehydrogenase</fullName>
    </submittedName>
</protein>
<comment type="similarity">
    <text evidence="2 6">Belongs to the acyl-CoA dehydrogenase family.</text>
</comment>
<dbReference type="Pfam" id="PF02771">
    <property type="entry name" value="Acyl-CoA_dh_N"/>
    <property type="match status" value="1"/>
</dbReference>
<gene>
    <name evidence="10" type="ORF">MMAN_41540</name>
</gene>